<evidence type="ECO:0000313" key="13">
    <source>
        <dbReference type="EMBL" id="PJF47907.1"/>
    </source>
</evidence>
<keyword evidence="8 11" id="KW-1133">Transmembrane helix</keyword>
<evidence type="ECO:0000256" key="11">
    <source>
        <dbReference type="SAM" id="Phobius"/>
    </source>
</evidence>
<reference evidence="13 14" key="1">
    <citation type="submission" date="2017-11" db="EMBL/GenBank/DDBJ databases">
        <title>Evolution of Phototrophy in the Chloroflexi Phylum Driven by Horizontal Gene Transfer.</title>
        <authorList>
            <person name="Ward L.M."/>
            <person name="Hemp J."/>
            <person name="Shih P.M."/>
            <person name="Mcglynn S.E."/>
            <person name="Fischer W."/>
        </authorList>
    </citation>
    <scope>NUCLEOTIDE SEQUENCE [LARGE SCALE GENOMIC DNA]</scope>
    <source>
        <strain evidence="13">JP3_7</strain>
    </source>
</reference>
<comment type="similarity">
    <text evidence="3">Belongs to the peptidase M50B family.</text>
</comment>
<dbReference type="PANTHER" id="PTHR42837:SF2">
    <property type="entry name" value="MEMBRANE METALLOPROTEASE ARASP2, CHLOROPLASTIC-RELATED"/>
    <property type="match status" value="1"/>
</dbReference>
<evidence type="ECO:0000256" key="9">
    <source>
        <dbReference type="ARBA" id="ARBA00023049"/>
    </source>
</evidence>
<name>A0A2M8QDM7_9CHLR</name>
<keyword evidence="5 11" id="KW-0812">Transmembrane</keyword>
<evidence type="ECO:0000256" key="3">
    <source>
        <dbReference type="ARBA" id="ARBA00007931"/>
    </source>
</evidence>
<evidence type="ECO:0000256" key="10">
    <source>
        <dbReference type="ARBA" id="ARBA00023136"/>
    </source>
</evidence>
<comment type="subcellular location">
    <subcellularLocation>
        <location evidence="2">Membrane</location>
        <topology evidence="2">Multi-pass membrane protein</topology>
    </subcellularLocation>
</comment>
<gene>
    <name evidence="13" type="ORF">CUN48_06330</name>
</gene>
<dbReference type="AlphaFoldDB" id="A0A2M8QDM7"/>
<dbReference type="Pfam" id="PF17820">
    <property type="entry name" value="PDZ_6"/>
    <property type="match status" value="1"/>
</dbReference>
<evidence type="ECO:0000256" key="8">
    <source>
        <dbReference type="ARBA" id="ARBA00022989"/>
    </source>
</evidence>
<proteinExistence type="inferred from homology"/>
<dbReference type="SMART" id="SM00228">
    <property type="entry name" value="PDZ"/>
    <property type="match status" value="1"/>
</dbReference>
<keyword evidence="4" id="KW-0645">Protease</keyword>
<comment type="cofactor">
    <cofactor evidence="1">
        <name>Zn(2+)</name>
        <dbReference type="ChEBI" id="CHEBI:29105"/>
    </cofactor>
</comment>
<protein>
    <recommendedName>
        <fullName evidence="12">PDZ domain-containing protein</fullName>
    </recommendedName>
</protein>
<evidence type="ECO:0000256" key="4">
    <source>
        <dbReference type="ARBA" id="ARBA00022670"/>
    </source>
</evidence>
<dbReference type="PANTHER" id="PTHR42837">
    <property type="entry name" value="REGULATOR OF SIGMA-E PROTEASE RSEP"/>
    <property type="match status" value="1"/>
</dbReference>
<dbReference type="InterPro" id="IPR036034">
    <property type="entry name" value="PDZ_sf"/>
</dbReference>
<dbReference type="SUPFAM" id="SSF50156">
    <property type="entry name" value="PDZ domain-like"/>
    <property type="match status" value="1"/>
</dbReference>
<organism evidence="13 14">
    <name type="scientific">Candidatus Thermofonsia Clade 3 bacterium</name>
    <dbReference type="NCBI Taxonomy" id="2364212"/>
    <lineage>
        <taxon>Bacteria</taxon>
        <taxon>Bacillati</taxon>
        <taxon>Chloroflexota</taxon>
        <taxon>Candidatus Thermofontia</taxon>
        <taxon>Candidatus Thermofonsia Clade 3</taxon>
    </lineage>
</organism>
<keyword evidence="10 11" id="KW-0472">Membrane</keyword>
<evidence type="ECO:0000256" key="1">
    <source>
        <dbReference type="ARBA" id="ARBA00001947"/>
    </source>
</evidence>
<dbReference type="GO" id="GO:0016020">
    <property type="term" value="C:membrane"/>
    <property type="evidence" value="ECO:0007669"/>
    <property type="project" value="UniProtKB-SubCell"/>
</dbReference>
<dbReference type="InterPro" id="IPR001478">
    <property type="entry name" value="PDZ"/>
</dbReference>
<evidence type="ECO:0000256" key="7">
    <source>
        <dbReference type="ARBA" id="ARBA00022833"/>
    </source>
</evidence>
<evidence type="ECO:0000256" key="2">
    <source>
        <dbReference type="ARBA" id="ARBA00004141"/>
    </source>
</evidence>
<sequence>MDLFNSILVGLPVFILLLGPLMLIHELGHFLLAKKAGIRVEEFGMGLPPRAARLFKRGETEYTLNWLPFGAFVRMTGEEDPSDPRSFAAQPKRWRLATLAAGPFMNFLGGFVILTLAYLFFATQPTEFQYRINSVMAGSPAERLGLQPGDVILSVNGADMTQRISPAHHEQPAANALRMQTQKAIGKDITVVVQRTVEGEAQPRQVTLTGQIPANANPNAPLGVSLSFNVTKSERATYSIPDAIAAATDDIASIFLALARLPGELINQNIPLEQARPVGIVGITSIGVSLVDERTTETQGLLPFLRFAGFISIMIGLTNLLPIPALDGGRILFILIEVIRGKRVDPQREQWAHAVGMIILLSLSAVIVVMDIAQPITIR</sequence>
<feature type="transmembrane region" description="Helical" evidence="11">
    <location>
        <begin position="96"/>
        <end position="121"/>
    </location>
</feature>
<dbReference type="Pfam" id="PF02163">
    <property type="entry name" value="Peptidase_M50"/>
    <property type="match status" value="1"/>
</dbReference>
<dbReference type="GO" id="GO:0004222">
    <property type="term" value="F:metalloendopeptidase activity"/>
    <property type="evidence" value="ECO:0007669"/>
    <property type="project" value="InterPro"/>
</dbReference>
<dbReference type="Gene3D" id="2.30.42.10">
    <property type="match status" value="1"/>
</dbReference>
<dbReference type="Proteomes" id="UP000230790">
    <property type="component" value="Unassembled WGS sequence"/>
</dbReference>
<feature type="domain" description="PDZ" evidence="12">
    <location>
        <begin position="132"/>
        <end position="171"/>
    </location>
</feature>
<dbReference type="InterPro" id="IPR008915">
    <property type="entry name" value="Peptidase_M50"/>
</dbReference>
<dbReference type="CDD" id="cd06163">
    <property type="entry name" value="S2P-M50_PDZ_RseP-like"/>
    <property type="match status" value="1"/>
</dbReference>
<keyword evidence="9" id="KW-0482">Metalloprotease</keyword>
<accession>A0A2M8QDM7</accession>
<comment type="caution">
    <text evidence="13">The sequence shown here is derived from an EMBL/GenBank/DDBJ whole genome shotgun (WGS) entry which is preliminary data.</text>
</comment>
<evidence type="ECO:0000313" key="14">
    <source>
        <dbReference type="Proteomes" id="UP000230790"/>
    </source>
</evidence>
<evidence type="ECO:0000259" key="12">
    <source>
        <dbReference type="PROSITE" id="PS50106"/>
    </source>
</evidence>
<evidence type="ECO:0000256" key="5">
    <source>
        <dbReference type="ARBA" id="ARBA00022692"/>
    </source>
</evidence>
<dbReference type="GO" id="GO:0006508">
    <property type="term" value="P:proteolysis"/>
    <property type="evidence" value="ECO:0007669"/>
    <property type="project" value="UniProtKB-KW"/>
</dbReference>
<keyword evidence="6" id="KW-0378">Hydrolase</keyword>
<feature type="transmembrane region" description="Helical" evidence="11">
    <location>
        <begin position="351"/>
        <end position="373"/>
    </location>
</feature>
<evidence type="ECO:0000256" key="6">
    <source>
        <dbReference type="ARBA" id="ARBA00022801"/>
    </source>
</evidence>
<keyword evidence="7" id="KW-0862">Zinc</keyword>
<dbReference type="PROSITE" id="PS50106">
    <property type="entry name" value="PDZ"/>
    <property type="match status" value="1"/>
</dbReference>
<dbReference type="EMBL" id="PGTN01000031">
    <property type="protein sequence ID" value="PJF47907.1"/>
    <property type="molecule type" value="Genomic_DNA"/>
</dbReference>
<dbReference type="InterPro" id="IPR041489">
    <property type="entry name" value="PDZ_6"/>
</dbReference>
<dbReference type="InterPro" id="IPR004387">
    <property type="entry name" value="Pept_M50_Zn"/>
</dbReference>
<feature type="transmembrane region" description="Helical" evidence="11">
    <location>
        <begin position="6"/>
        <end position="24"/>
    </location>
</feature>